<dbReference type="AlphaFoldDB" id="A0A1F4SRX3"/>
<dbReference type="Pfam" id="PF13242">
    <property type="entry name" value="Hydrolase_like"/>
    <property type="match status" value="1"/>
</dbReference>
<gene>
    <name evidence="1" type="ORF">A2310_06040</name>
</gene>
<dbReference type="SUPFAM" id="SSF56784">
    <property type="entry name" value="HAD-like"/>
    <property type="match status" value="1"/>
</dbReference>
<evidence type="ECO:0008006" key="3">
    <source>
        <dbReference type="Google" id="ProtNLM"/>
    </source>
</evidence>
<dbReference type="NCBIfam" id="TIGR01668">
    <property type="entry name" value="YqeG_hyp_ppase"/>
    <property type="match status" value="1"/>
</dbReference>
<organism evidence="1 2">
    <name type="scientific">candidate division WOR-1 bacterium RIFOXYB2_FULL_37_13</name>
    <dbReference type="NCBI Taxonomy" id="1802579"/>
    <lineage>
        <taxon>Bacteria</taxon>
        <taxon>Bacillati</taxon>
        <taxon>Saganbacteria</taxon>
    </lineage>
</organism>
<reference evidence="1 2" key="1">
    <citation type="journal article" date="2016" name="Nat. Commun.">
        <title>Thousands of microbial genomes shed light on interconnected biogeochemical processes in an aquifer system.</title>
        <authorList>
            <person name="Anantharaman K."/>
            <person name="Brown C.T."/>
            <person name="Hug L.A."/>
            <person name="Sharon I."/>
            <person name="Castelle C.J."/>
            <person name="Probst A.J."/>
            <person name="Thomas B.C."/>
            <person name="Singh A."/>
            <person name="Wilkins M.J."/>
            <person name="Karaoz U."/>
            <person name="Brodie E.L."/>
            <person name="Williams K.H."/>
            <person name="Hubbard S.S."/>
            <person name="Banfield J.F."/>
        </authorList>
    </citation>
    <scope>NUCLEOTIDE SEQUENCE [LARGE SCALE GENOMIC DNA]</scope>
</reference>
<dbReference type="PANTHER" id="PTHR19288">
    <property type="entry name" value="4-NITROPHENYLPHOSPHATASE-RELATED"/>
    <property type="match status" value="1"/>
</dbReference>
<proteinExistence type="predicted"/>
<dbReference type="InterPro" id="IPR027706">
    <property type="entry name" value="PGP_Pase"/>
</dbReference>
<dbReference type="GO" id="GO:0008962">
    <property type="term" value="F:phosphatidylglycerophosphatase activity"/>
    <property type="evidence" value="ECO:0007669"/>
    <property type="project" value="InterPro"/>
</dbReference>
<comment type="caution">
    <text evidence="1">The sequence shown here is derived from an EMBL/GenBank/DDBJ whole genome shotgun (WGS) entry which is preliminary data.</text>
</comment>
<protein>
    <recommendedName>
        <fullName evidence="3">HAD family hydrolase</fullName>
    </recommendedName>
</protein>
<accession>A0A1F4SRX3</accession>
<dbReference type="PANTHER" id="PTHR19288:SF25">
    <property type="entry name" value="PHOSPHATIDYLGLYCEROPHOSPHATASE GEP4, MITOCHONDRIAL"/>
    <property type="match status" value="1"/>
</dbReference>
<evidence type="ECO:0000313" key="1">
    <source>
        <dbReference type="EMBL" id="OGC23205.1"/>
    </source>
</evidence>
<dbReference type="NCBIfam" id="TIGR01509">
    <property type="entry name" value="HAD-SF-IA-v3"/>
    <property type="match status" value="1"/>
</dbReference>
<dbReference type="InterPro" id="IPR006439">
    <property type="entry name" value="HAD-SF_hydro_IA"/>
</dbReference>
<dbReference type="GO" id="GO:0005737">
    <property type="term" value="C:cytoplasm"/>
    <property type="evidence" value="ECO:0007669"/>
    <property type="project" value="TreeGrafter"/>
</dbReference>
<dbReference type="STRING" id="1802579.A2310_06040"/>
<dbReference type="Gene3D" id="3.40.50.1000">
    <property type="entry name" value="HAD superfamily/HAD-like"/>
    <property type="match status" value="1"/>
</dbReference>
<name>A0A1F4SRX3_UNCSA</name>
<dbReference type="EMBL" id="MEUB01000020">
    <property type="protein sequence ID" value="OGC23205.1"/>
    <property type="molecule type" value="Genomic_DNA"/>
</dbReference>
<sequence length="169" mass="19275">MLEKLKPKEQLESIYQIDFKALKHQGIKGLVLDIDDTLLPRQMLEISHVLLSFIEKLKDIGFSIFLMSNNMNQPRVAYIGKTLNLPFSTFSMKPLPFSFNSACKKMGLSPKEVAVVGDQLFMDILGGNLLGMHTILVSPMSPETLFLRQWMRNAEKWVLEKIESNKLGF</sequence>
<evidence type="ECO:0000313" key="2">
    <source>
        <dbReference type="Proteomes" id="UP000178417"/>
    </source>
</evidence>
<dbReference type="InterPro" id="IPR036412">
    <property type="entry name" value="HAD-like_sf"/>
</dbReference>
<dbReference type="InterPro" id="IPR023214">
    <property type="entry name" value="HAD_sf"/>
</dbReference>
<dbReference type="Pfam" id="PF09419">
    <property type="entry name" value="PGP_phosphatase"/>
    <property type="match status" value="1"/>
</dbReference>
<dbReference type="InterPro" id="IPR010021">
    <property type="entry name" value="PGPP1/Gep4"/>
</dbReference>
<dbReference type="Proteomes" id="UP000178417">
    <property type="component" value="Unassembled WGS sequence"/>
</dbReference>